<evidence type="ECO:0000256" key="1">
    <source>
        <dbReference type="SAM" id="Phobius"/>
    </source>
</evidence>
<evidence type="ECO:0000313" key="3">
    <source>
        <dbReference type="Proteomes" id="UP000192439"/>
    </source>
</evidence>
<gene>
    <name evidence="2" type="ORF">BH695_2808</name>
</gene>
<name>A0AB33BPK8_MICA7</name>
<proteinExistence type="predicted"/>
<feature type="transmembrane region" description="Helical" evidence="1">
    <location>
        <begin position="21"/>
        <end position="38"/>
    </location>
</feature>
<keyword evidence="1" id="KW-1133">Transmembrane helix</keyword>
<organism evidence="2 3">
    <name type="scientific">Microcystis aeruginosa PCC 7806SL</name>
    <dbReference type="NCBI Taxonomy" id="1903187"/>
    <lineage>
        <taxon>Bacteria</taxon>
        <taxon>Bacillati</taxon>
        <taxon>Cyanobacteriota</taxon>
        <taxon>Cyanophyceae</taxon>
        <taxon>Oscillatoriophycideae</taxon>
        <taxon>Chroococcales</taxon>
        <taxon>Microcystaceae</taxon>
        <taxon>Microcystis</taxon>
    </lineage>
</organism>
<accession>A0AB33BPK8</accession>
<reference evidence="2 3" key="1">
    <citation type="journal article" date="2018" name="Harmful Algae">
        <title>The highly heterogeneous methylated genomes and diverse restriction-modification systems of bloom-forming Microcystis.</title>
        <authorList>
            <person name="Zhao L."/>
            <person name="Song Y."/>
            <person name="Li L."/>
            <person name="Gan N."/>
            <person name="Brand J.J."/>
            <person name="Song L."/>
        </authorList>
    </citation>
    <scope>NUCLEOTIDE SEQUENCE [LARGE SCALE GENOMIC DNA]</scope>
    <source>
        <strain evidence="2 3">PCC 7806SL</strain>
    </source>
</reference>
<dbReference type="AlphaFoldDB" id="A0AB33BPK8"/>
<keyword evidence="1" id="KW-0812">Transmembrane</keyword>
<sequence>MLWTTNHWPSKTKTSYLTVKITAIIIVNYLINAIAVYAEV</sequence>
<evidence type="ECO:0000313" key="2">
    <source>
        <dbReference type="EMBL" id="ARI82087.1"/>
    </source>
</evidence>
<dbReference type="Proteomes" id="UP000192439">
    <property type="component" value="Chromosome"/>
</dbReference>
<keyword evidence="1" id="KW-0472">Membrane</keyword>
<dbReference type="EMBL" id="CP020771">
    <property type="protein sequence ID" value="ARI82087.1"/>
    <property type="molecule type" value="Genomic_DNA"/>
</dbReference>
<protein>
    <submittedName>
        <fullName evidence="2">Uncharacterized protein</fullName>
    </submittedName>
</protein>
<keyword evidence="3" id="KW-1185">Reference proteome</keyword>